<dbReference type="Proteomes" id="UP000694520">
    <property type="component" value="Chromosome 20"/>
</dbReference>
<evidence type="ECO:0000313" key="12">
    <source>
        <dbReference type="Ensembl" id="ENSBGRP00000026685.1"/>
    </source>
</evidence>
<evidence type="ECO:0000313" key="13">
    <source>
        <dbReference type="Proteomes" id="UP000694520"/>
    </source>
</evidence>
<dbReference type="PANTHER" id="PTHR12215:SF10">
    <property type="entry name" value="L-AMINOADIPATE-SEMIALDEHYDE DEHYDROGENASE-PHOSPHOPANTETHEINYL TRANSFERASE"/>
    <property type="match status" value="1"/>
</dbReference>
<dbReference type="Pfam" id="PF01648">
    <property type="entry name" value="ACPS"/>
    <property type="match status" value="1"/>
</dbReference>
<feature type="domain" description="4'-phosphopantetheinyl transferase N-terminal" evidence="11">
    <location>
        <begin position="127"/>
        <end position="191"/>
    </location>
</feature>
<feature type="compositionally biased region" description="Low complexity" evidence="9">
    <location>
        <begin position="52"/>
        <end position="62"/>
    </location>
</feature>
<dbReference type="Ensembl" id="ENSBGRT00000030792.1">
    <property type="protein sequence ID" value="ENSBGRP00000026685.1"/>
    <property type="gene ID" value="ENSBGRG00000016789.1"/>
</dbReference>
<dbReference type="SUPFAM" id="SSF56214">
    <property type="entry name" value="4'-phosphopantetheinyl transferase"/>
    <property type="match status" value="2"/>
</dbReference>
<reference evidence="12" key="3">
    <citation type="submission" date="2025-09" db="UniProtKB">
        <authorList>
            <consortium name="Ensembl"/>
        </authorList>
    </citation>
    <scope>IDENTIFICATION</scope>
</reference>
<dbReference type="InterPro" id="IPR037143">
    <property type="entry name" value="4-PPantetheinyl_Trfase_dom_sf"/>
</dbReference>
<dbReference type="InterPro" id="IPR055066">
    <property type="entry name" value="AASDHPPT_N"/>
</dbReference>
<name>A0A8B9XWL8_BOSMU</name>
<evidence type="ECO:0000259" key="11">
    <source>
        <dbReference type="Pfam" id="PF22624"/>
    </source>
</evidence>
<evidence type="ECO:0000256" key="9">
    <source>
        <dbReference type="SAM" id="MobiDB-lite"/>
    </source>
</evidence>
<evidence type="ECO:0000256" key="6">
    <source>
        <dbReference type="ARBA" id="ARBA00033443"/>
    </source>
</evidence>
<evidence type="ECO:0000256" key="7">
    <source>
        <dbReference type="ARBA" id="ARBA00048641"/>
    </source>
</evidence>
<dbReference type="GeneTree" id="ENSGT00390000004663"/>
<dbReference type="FunFam" id="3.90.470.20:FF:000003">
    <property type="entry name" value="L-aminoadipate-semialdehyde dehydrogenase-phosphopantetheinyl transferase"/>
    <property type="match status" value="1"/>
</dbReference>
<feature type="region of interest" description="Disordered" evidence="9">
    <location>
        <begin position="102"/>
        <end position="124"/>
    </location>
</feature>
<dbReference type="GO" id="GO:0005829">
    <property type="term" value="C:cytosol"/>
    <property type="evidence" value="ECO:0007669"/>
    <property type="project" value="TreeGrafter"/>
</dbReference>
<dbReference type="GO" id="GO:0000287">
    <property type="term" value="F:magnesium ion binding"/>
    <property type="evidence" value="ECO:0007669"/>
    <property type="project" value="InterPro"/>
</dbReference>
<dbReference type="Pfam" id="PF22624">
    <property type="entry name" value="AASDHPPT_N"/>
    <property type="match status" value="1"/>
</dbReference>
<evidence type="ECO:0000256" key="8">
    <source>
        <dbReference type="ARBA" id="ARBA00048794"/>
    </source>
</evidence>
<accession>A0A8B9XWL8</accession>
<protein>
    <recommendedName>
        <fullName evidence="3">L-aminoadipate-semialdehyde dehydrogenase-phosphopantetheinyl transferase</fullName>
        <ecNumber evidence="2">2.7.8.7</ecNumber>
    </recommendedName>
    <alternativeName>
        <fullName evidence="5">4'-phosphopantetheinyl transferase</fullName>
    </alternativeName>
    <alternativeName>
        <fullName evidence="6">Alpha-aminoadipic semialdehyde dehydrogenase-phosphopantetheinyl transferase</fullName>
    </alternativeName>
</protein>
<keyword evidence="13" id="KW-1185">Reference proteome</keyword>
<dbReference type="AlphaFoldDB" id="A0A8B9XWL8"/>
<comment type="catalytic activity">
    <reaction evidence="8">
        <text>apo-[ACP] + acetyl-CoA = acetyl-[ACP] + adenosine 3',5'-bisphosphate + H(+)</text>
        <dbReference type="Rhea" id="RHEA:46564"/>
        <dbReference type="Rhea" id="RHEA-COMP:9621"/>
        <dbReference type="Rhea" id="RHEA-COMP:9690"/>
        <dbReference type="ChEBI" id="CHEBI:15378"/>
        <dbReference type="ChEBI" id="CHEBI:29999"/>
        <dbReference type="ChEBI" id="CHEBI:57288"/>
        <dbReference type="ChEBI" id="CHEBI:58343"/>
        <dbReference type="ChEBI" id="CHEBI:78446"/>
    </reaction>
    <physiologicalReaction direction="left-to-right" evidence="8">
        <dbReference type="Rhea" id="RHEA:46565"/>
    </physiologicalReaction>
</comment>
<evidence type="ECO:0000256" key="2">
    <source>
        <dbReference type="ARBA" id="ARBA00013172"/>
    </source>
</evidence>
<reference evidence="12" key="2">
    <citation type="submission" date="2025-08" db="UniProtKB">
        <authorList>
            <consortium name="Ensembl"/>
        </authorList>
    </citation>
    <scope>IDENTIFICATION</scope>
</reference>
<dbReference type="InterPro" id="IPR050559">
    <property type="entry name" value="P-Pant_transferase_sf"/>
</dbReference>
<dbReference type="Gene3D" id="3.90.470.20">
    <property type="entry name" value="4'-phosphopantetheinyl transferase domain"/>
    <property type="match status" value="2"/>
</dbReference>
<evidence type="ECO:0000256" key="5">
    <source>
        <dbReference type="ARBA" id="ARBA00030484"/>
    </source>
</evidence>
<feature type="domain" description="4'-phosphopantetheinyl transferase" evidence="10">
    <location>
        <begin position="194"/>
        <end position="310"/>
    </location>
</feature>
<evidence type="ECO:0000256" key="3">
    <source>
        <dbReference type="ARBA" id="ARBA00016301"/>
    </source>
</evidence>
<dbReference type="GO" id="GO:0008897">
    <property type="term" value="F:holo-[acyl-carrier-protein] synthase activity"/>
    <property type="evidence" value="ECO:0007669"/>
    <property type="project" value="UniProtKB-EC"/>
</dbReference>
<dbReference type="PANTHER" id="PTHR12215">
    <property type="entry name" value="PHOSPHOPANTETHEINE TRANSFERASE"/>
    <property type="match status" value="1"/>
</dbReference>
<dbReference type="GO" id="GO:0019878">
    <property type="term" value="P:lysine biosynthetic process via aminoadipic acid"/>
    <property type="evidence" value="ECO:0007669"/>
    <property type="project" value="TreeGrafter"/>
</dbReference>
<evidence type="ECO:0000256" key="4">
    <source>
        <dbReference type="ARBA" id="ARBA00022679"/>
    </source>
</evidence>
<comment type="catalytic activity">
    <reaction evidence="7">
        <text>apo-[ACP] + CoA = holo-[ACP] + adenosine 3',5'-bisphosphate + H(+)</text>
        <dbReference type="Rhea" id="RHEA:12068"/>
        <dbReference type="Rhea" id="RHEA-COMP:9685"/>
        <dbReference type="Rhea" id="RHEA-COMP:9690"/>
        <dbReference type="ChEBI" id="CHEBI:15378"/>
        <dbReference type="ChEBI" id="CHEBI:29999"/>
        <dbReference type="ChEBI" id="CHEBI:57287"/>
        <dbReference type="ChEBI" id="CHEBI:58343"/>
        <dbReference type="ChEBI" id="CHEBI:64479"/>
        <dbReference type="EC" id="2.7.8.7"/>
    </reaction>
    <physiologicalReaction direction="left-to-right" evidence="7">
        <dbReference type="Rhea" id="RHEA:12069"/>
    </physiologicalReaction>
</comment>
<keyword evidence="4" id="KW-0808">Transferase</keyword>
<reference evidence="12" key="1">
    <citation type="submission" date="2019-05" db="EMBL/GenBank/DDBJ databases">
        <authorList>
            <person name="Zhang S."/>
            <person name="Liu J."/>
        </authorList>
    </citation>
    <scope>NUCLEOTIDE SEQUENCE [LARGE SCALE GENOMIC DNA]</scope>
</reference>
<sequence>MWDLPGPEIEPMSPVLAGGFFTAEPPGKPGTHFERPVDARGAPPPARPEQLGGSPPRSAPSSPGGGEAFGGWFSSAGDSACCRGGGPALGLPLRHVAAQPRRMAASGAIDPAGEGTHQPVRLRPGPKAALAGRLMIRKLVAEKLNIPWGNIRLQRTAKGKPVLAKDSLNPYPNFNFNISHQGDYAVLAAESELQVGIDIMKTSFPGRGSIPEFFHIMKRKFTNEEWETIRSFKDEWTQLDTFYRNWALKESFIKAIGVGLGFELQWLEFDISPLNLGIGQVYKETLLFLDGEEEKEWAFEESKRNEHHFVAVALRKPSGSRHQNVTSQDGSKATQRQFTILTFNDVISSAVPVTPEEPSFWDCFCFTEEISIRNGTNS</sequence>
<organism evidence="12 13">
    <name type="scientific">Bos mutus grunniens</name>
    <name type="common">Wild yak</name>
    <name type="synonym">Bos grunniens</name>
    <dbReference type="NCBI Taxonomy" id="30521"/>
    <lineage>
        <taxon>Eukaryota</taxon>
        <taxon>Metazoa</taxon>
        <taxon>Chordata</taxon>
        <taxon>Craniata</taxon>
        <taxon>Vertebrata</taxon>
        <taxon>Euteleostomi</taxon>
        <taxon>Mammalia</taxon>
        <taxon>Eutheria</taxon>
        <taxon>Laurasiatheria</taxon>
        <taxon>Artiodactyla</taxon>
        <taxon>Ruminantia</taxon>
        <taxon>Pecora</taxon>
        <taxon>Bovidae</taxon>
        <taxon>Bovinae</taxon>
        <taxon>Bos</taxon>
    </lineage>
</organism>
<dbReference type="InterPro" id="IPR008278">
    <property type="entry name" value="4-PPantetheinyl_Trfase_dom"/>
</dbReference>
<dbReference type="EC" id="2.7.8.7" evidence="2"/>
<proteinExistence type="inferred from homology"/>
<evidence type="ECO:0000256" key="1">
    <source>
        <dbReference type="ARBA" id="ARBA00006195"/>
    </source>
</evidence>
<comment type="similarity">
    <text evidence="1">Belongs to the P-Pant transferase superfamily. AcpS family.</text>
</comment>
<feature type="region of interest" description="Disordered" evidence="9">
    <location>
        <begin position="1"/>
        <end position="70"/>
    </location>
</feature>
<evidence type="ECO:0000259" key="10">
    <source>
        <dbReference type="Pfam" id="PF01648"/>
    </source>
</evidence>